<comment type="similarity">
    <text evidence="2">Belongs to the flagella basal body rod proteins family.</text>
</comment>
<dbReference type="PANTHER" id="PTHR30435">
    <property type="entry name" value="FLAGELLAR PROTEIN"/>
    <property type="match status" value="1"/>
</dbReference>
<dbReference type="InterPro" id="IPR010930">
    <property type="entry name" value="Flg_bb/hook_C_dom"/>
</dbReference>
<dbReference type="Proteomes" id="UP000001302">
    <property type="component" value="Chromosome"/>
</dbReference>
<evidence type="ECO:0000313" key="7">
    <source>
        <dbReference type="Proteomes" id="UP000001302"/>
    </source>
</evidence>
<name>E0TH62_PARBH</name>
<dbReference type="Pfam" id="PF06429">
    <property type="entry name" value="Flg_bbr_C"/>
    <property type="match status" value="1"/>
</dbReference>
<keyword evidence="6" id="KW-0282">Flagellum</keyword>
<dbReference type="EMBL" id="CP002156">
    <property type="protein sequence ID" value="ADM09646.1"/>
    <property type="molecule type" value="Genomic_DNA"/>
</dbReference>
<sequence>MADPLLTSLRIAGDGMNAQSFRMRTVNENLSNIDTPGYQRKMLTFSTGNEQAVRVSRMILSSDEARKVHDPGHPLADADGFVEMSNVDMLTELSDAREAKRSFDANIEAFRQAREMYAGLISLMRRS</sequence>
<dbReference type="GO" id="GO:0009425">
    <property type="term" value="C:bacterial-type flagellum basal body"/>
    <property type="evidence" value="ECO:0007669"/>
    <property type="project" value="UniProtKB-SubCell"/>
</dbReference>
<dbReference type="HOGENOM" id="CLU_123272_2_0_5"/>
<comment type="subcellular location">
    <subcellularLocation>
        <location evidence="1">Bacterial flagellum basal body</location>
    </subcellularLocation>
</comment>
<dbReference type="PANTHER" id="PTHR30435:SF19">
    <property type="entry name" value="FLAGELLAR BASAL-BODY ROD PROTEIN FLGG"/>
    <property type="match status" value="1"/>
</dbReference>
<reference evidence="7" key="1">
    <citation type="submission" date="2010-08" db="EMBL/GenBank/DDBJ databases">
        <title>Genome sequence of Parvularcula bermudensis HTCC2503.</title>
        <authorList>
            <person name="Kang D.-M."/>
            <person name="Oh H.-M."/>
            <person name="Cho J.-C."/>
        </authorList>
    </citation>
    <scope>NUCLEOTIDE SEQUENCE [LARGE SCALE GENOMIC DNA]</scope>
    <source>
        <strain evidence="7">ATCC BAA-594 / HTCC2503 / KCTC 12087</strain>
    </source>
</reference>
<dbReference type="Pfam" id="PF00460">
    <property type="entry name" value="Flg_bb_rod"/>
    <property type="match status" value="1"/>
</dbReference>
<accession>E0TH62</accession>
<keyword evidence="6" id="KW-0966">Cell projection</keyword>
<evidence type="ECO:0000259" key="5">
    <source>
        <dbReference type="Pfam" id="PF06429"/>
    </source>
</evidence>
<evidence type="ECO:0000256" key="2">
    <source>
        <dbReference type="ARBA" id="ARBA00009677"/>
    </source>
</evidence>
<dbReference type="STRING" id="314260.PB2503_07954"/>
<keyword evidence="6" id="KW-0969">Cilium</keyword>
<dbReference type="AlphaFoldDB" id="E0TH62"/>
<keyword evidence="7" id="KW-1185">Reference proteome</keyword>
<feature type="domain" description="Flagellar basal-body/hook protein C-terminal" evidence="5">
    <location>
        <begin position="79"/>
        <end position="122"/>
    </location>
</feature>
<dbReference type="KEGG" id="pbr:PB2503_07954"/>
<protein>
    <submittedName>
        <fullName evidence="6">Putative flagellar basal-body rod protein FlgC</fullName>
    </submittedName>
</protein>
<dbReference type="OrthoDB" id="9813951at2"/>
<dbReference type="InterPro" id="IPR001444">
    <property type="entry name" value="Flag_bb_rod_N"/>
</dbReference>
<dbReference type="RefSeq" id="WP_013300620.1">
    <property type="nucleotide sequence ID" value="NC_014414.1"/>
</dbReference>
<proteinExistence type="inferred from homology"/>
<evidence type="ECO:0000256" key="1">
    <source>
        <dbReference type="ARBA" id="ARBA00004117"/>
    </source>
</evidence>
<evidence type="ECO:0000313" key="6">
    <source>
        <dbReference type="EMBL" id="ADM09646.1"/>
    </source>
</evidence>
<reference evidence="6 7" key="2">
    <citation type="journal article" date="2011" name="J. Bacteriol.">
        <title>Complete genome sequence of strain HTCC2503T of Parvularcula bermudensis, the type species of the order "Parvularculales" in the class Alphaproteobacteria.</title>
        <authorList>
            <person name="Oh H.M."/>
            <person name="Kang I."/>
            <person name="Vergin K.L."/>
            <person name="Kang D."/>
            <person name="Rhee K.H."/>
            <person name="Giovannoni S.J."/>
            <person name="Cho J.C."/>
        </authorList>
    </citation>
    <scope>NUCLEOTIDE SEQUENCE [LARGE SCALE GENOMIC DNA]</scope>
    <source>
        <strain evidence="7">ATCC BAA-594 / HTCC2503 / KCTC 12087</strain>
    </source>
</reference>
<evidence type="ECO:0000256" key="3">
    <source>
        <dbReference type="ARBA" id="ARBA00023143"/>
    </source>
</evidence>
<organism evidence="6 7">
    <name type="scientific">Parvularcula bermudensis (strain ATCC BAA-594 / HTCC2503 / KCTC 12087)</name>
    <dbReference type="NCBI Taxonomy" id="314260"/>
    <lineage>
        <taxon>Bacteria</taxon>
        <taxon>Pseudomonadati</taxon>
        <taxon>Pseudomonadota</taxon>
        <taxon>Alphaproteobacteria</taxon>
        <taxon>Parvularculales</taxon>
        <taxon>Parvularculaceae</taxon>
        <taxon>Parvularcula</taxon>
    </lineage>
</organism>
<keyword evidence="3" id="KW-0975">Bacterial flagellum</keyword>
<gene>
    <name evidence="6" type="ordered locus">PB2503_07954</name>
</gene>
<feature type="domain" description="Flagellar basal body rod protein N-terminal" evidence="4">
    <location>
        <begin position="9"/>
        <end position="39"/>
    </location>
</feature>
<evidence type="ECO:0000259" key="4">
    <source>
        <dbReference type="Pfam" id="PF00460"/>
    </source>
</evidence>
<dbReference type="GO" id="GO:0071978">
    <property type="term" value="P:bacterial-type flagellum-dependent swarming motility"/>
    <property type="evidence" value="ECO:0007669"/>
    <property type="project" value="TreeGrafter"/>
</dbReference>
<dbReference type="eggNOG" id="COG1558">
    <property type="taxonomic scope" value="Bacteria"/>
</dbReference>